<dbReference type="AlphaFoldDB" id="A0A6G9CUH9"/>
<gene>
    <name evidence="1" type="ORF">G9444_3471</name>
</gene>
<dbReference type="EMBL" id="CP050124">
    <property type="protein sequence ID" value="QIP40715.1"/>
    <property type="molecule type" value="Genomic_DNA"/>
</dbReference>
<dbReference type="InterPro" id="IPR020323">
    <property type="entry name" value="DUF2716"/>
</dbReference>
<dbReference type="Pfam" id="PF10898">
    <property type="entry name" value="DUF2716"/>
    <property type="match status" value="1"/>
</dbReference>
<name>A0A6G9CUH9_RHOER</name>
<accession>A0A6G9CUH9</accession>
<evidence type="ECO:0000313" key="2">
    <source>
        <dbReference type="Proteomes" id="UP000502345"/>
    </source>
</evidence>
<dbReference type="Proteomes" id="UP000502345">
    <property type="component" value="Chromosome"/>
</dbReference>
<protein>
    <recommendedName>
        <fullName evidence="3">DUF2716 domain-containing protein</fullName>
    </recommendedName>
</protein>
<sequence>MFEGVTVCSPFEHDGVVTTKMTQNFGSTLPTGWGQLSDEENERNWAVFRDRFGFTPGIDARSWPAIAEPIPSVVFDLGAAPAATPGAWAARVDAINAEALRCFVTDWNDDPNFVVLDWQHPGYTFDAEAHAAAKELAEWRVPVYPNGDYYIFSRDDFTEGTFGHPWERTLCVFGERMVEGLGRTLSTWLPRLRVNGEQVDSQVG</sequence>
<evidence type="ECO:0008006" key="3">
    <source>
        <dbReference type="Google" id="ProtNLM"/>
    </source>
</evidence>
<reference evidence="1 2" key="1">
    <citation type="submission" date="2020-03" db="EMBL/GenBank/DDBJ databases">
        <title>Screen low temperature-resistant strains for efficient degradation of petroleum hydrocarbons under the low temperature.</title>
        <authorList>
            <person name="Wang Y."/>
            <person name="Chen J."/>
        </authorList>
    </citation>
    <scope>NUCLEOTIDE SEQUENCE [LARGE SCALE GENOMIC DNA]</scope>
    <source>
        <strain evidence="1 2">KB1</strain>
    </source>
</reference>
<organism evidence="1 2">
    <name type="scientific">Rhodococcus erythropolis</name>
    <name type="common">Arthrobacter picolinophilus</name>
    <dbReference type="NCBI Taxonomy" id="1833"/>
    <lineage>
        <taxon>Bacteria</taxon>
        <taxon>Bacillati</taxon>
        <taxon>Actinomycetota</taxon>
        <taxon>Actinomycetes</taxon>
        <taxon>Mycobacteriales</taxon>
        <taxon>Nocardiaceae</taxon>
        <taxon>Rhodococcus</taxon>
        <taxon>Rhodococcus erythropolis group</taxon>
    </lineage>
</organism>
<evidence type="ECO:0000313" key="1">
    <source>
        <dbReference type="EMBL" id="QIP40715.1"/>
    </source>
</evidence>
<proteinExistence type="predicted"/>